<dbReference type="InterPro" id="IPR014001">
    <property type="entry name" value="Helicase_ATP-bd"/>
</dbReference>
<keyword evidence="5" id="KW-0378">Hydrolase</keyword>
<protein>
    <submittedName>
        <fullName evidence="5">Putative ATP-dependent helicase</fullName>
    </submittedName>
</protein>
<evidence type="ECO:0000313" key="5">
    <source>
        <dbReference type="EMBL" id="GAB97462.1"/>
    </source>
</evidence>
<dbReference type="AlphaFoldDB" id="K6WZC4"/>
<dbReference type="CDD" id="cd18797">
    <property type="entry name" value="SF2_C_Hrq"/>
    <property type="match status" value="1"/>
</dbReference>
<dbReference type="InterPro" id="IPR055227">
    <property type="entry name" value="HRQ1_WHD"/>
</dbReference>
<dbReference type="GO" id="GO:0043138">
    <property type="term" value="F:3'-5' DNA helicase activity"/>
    <property type="evidence" value="ECO:0007669"/>
    <property type="project" value="TreeGrafter"/>
</dbReference>
<dbReference type="GO" id="GO:0036297">
    <property type="term" value="P:interstrand cross-link repair"/>
    <property type="evidence" value="ECO:0007669"/>
    <property type="project" value="TreeGrafter"/>
</dbReference>
<keyword evidence="1" id="KW-0547">Nucleotide-binding</keyword>
<keyword evidence="2" id="KW-0067">ATP-binding</keyword>
<gene>
    <name evidence="5" type="ORF">KILIM_069_00300</name>
</gene>
<dbReference type="PROSITE" id="PS51192">
    <property type="entry name" value="HELICASE_ATP_BIND_1"/>
    <property type="match status" value="1"/>
</dbReference>
<feature type="domain" description="Helicase ATP-binding" evidence="3">
    <location>
        <begin position="69"/>
        <end position="251"/>
    </location>
</feature>
<accession>K6WZC4</accession>
<sequence>MVAAATFDPVDAGLAVLRRAEHARLAHVARLPAREARFAQYPAWVDGQLRGELTERGVARLWSHQAQAAQALHEGRHVVLTTGTASGKSLAYLLPVLTDIAAAQQSCAGRATALYLSPTKALGADQAQHIEALGLSHVRVATYDGDTPSDERRWIRRHAGLVLTNPDMLHAGMLPAHEAWASFWRGLRYVVVDECHVYRGVFGAHVAAVLRRLRRVAAYYGAAPTFALASATIAESGAHAQRLTGLPVQPITDDGSPRAAMTVAFVDPRTAAGPAADEPVSALTRAGDLLADLVGRGVQTVAFARSRLGVEVVADRATHRLESLDLGLASSVAAYRGGYLPEERRDLEARLRDGRLRGLAATSALELGIDISGLDAVVLAGWPGTRSALWQRAGRAGRSGRESLAVLIASDDPLDHFLVGHPQAVLGAGSEGCGMDPQNPYVLLPHLAAAAAEVALTPADEAYFGPQVGPLAQELVRRGLLRARRGGWYWTRQERATDLTGLRGAGSTVEIVESLSGRVLGTVDVPRADAVVHTGAVYVHQQRPYVVTDLDLVGGTALVARGDPGWRTQARSVGAFDIVGVLSSRAAGPVTVAHGHVTVRQQVTSFLRRAPDGSVLGEHPLQLPERQLPTRATWWTITPEALAAVGVAQAAVPGAAHAAEHAAIGLLPLVAQADRWDIGGVSTALHPDTGLPTVLIYDGHAGGAGIAERGFEQRQDWLRNTRAVVADCPCESGCPACVQSPKCGNGNEPLDKAASVLLLDLLLTECSGDSH</sequence>
<dbReference type="SMART" id="SM00490">
    <property type="entry name" value="HELICc"/>
    <property type="match status" value="1"/>
</dbReference>
<feature type="domain" description="Helicase C-terminal" evidence="4">
    <location>
        <begin position="285"/>
        <end position="441"/>
    </location>
</feature>
<dbReference type="SUPFAM" id="SSF52540">
    <property type="entry name" value="P-loop containing nucleoside triphosphate hydrolases"/>
    <property type="match status" value="1"/>
</dbReference>
<dbReference type="PANTHER" id="PTHR47957:SF3">
    <property type="entry name" value="ATP-DEPENDENT HELICASE HRQ1"/>
    <property type="match status" value="1"/>
</dbReference>
<dbReference type="eggNOG" id="COG1205">
    <property type="taxonomic scope" value="Bacteria"/>
</dbReference>
<evidence type="ECO:0000256" key="1">
    <source>
        <dbReference type="ARBA" id="ARBA00022741"/>
    </source>
</evidence>
<dbReference type="EMBL" id="BAHD01000069">
    <property type="protein sequence ID" value="GAB97462.1"/>
    <property type="molecule type" value="Genomic_DNA"/>
</dbReference>
<dbReference type="InterPro" id="IPR027417">
    <property type="entry name" value="P-loop_NTPase"/>
</dbReference>
<keyword evidence="6" id="KW-1185">Reference proteome</keyword>
<evidence type="ECO:0000259" key="4">
    <source>
        <dbReference type="PROSITE" id="PS51194"/>
    </source>
</evidence>
<dbReference type="NCBIfam" id="TIGR03817">
    <property type="entry name" value="DECH_helic"/>
    <property type="match status" value="1"/>
</dbReference>
<dbReference type="CDD" id="cd17923">
    <property type="entry name" value="DEXHc_Hrq1-like"/>
    <property type="match status" value="1"/>
</dbReference>
<dbReference type="SMART" id="SM00487">
    <property type="entry name" value="DEXDc"/>
    <property type="match status" value="1"/>
</dbReference>
<dbReference type="InterPro" id="IPR018973">
    <property type="entry name" value="MZB"/>
</dbReference>
<dbReference type="Proteomes" id="UP000008366">
    <property type="component" value="Unassembled WGS sequence"/>
</dbReference>
<evidence type="ECO:0000313" key="6">
    <source>
        <dbReference type="Proteomes" id="UP000008366"/>
    </source>
</evidence>
<evidence type="ECO:0000259" key="3">
    <source>
        <dbReference type="PROSITE" id="PS51192"/>
    </source>
</evidence>
<dbReference type="InterPro" id="IPR022307">
    <property type="entry name" value="Helicase_put_actinobac"/>
</dbReference>
<dbReference type="InterPro" id="IPR011545">
    <property type="entry name" value="DEAD/DEAH_box_helicase_dom"/>
</dbReference>
<dbReference type="Pfam" id="PF00271">
    <property type="entry name" value="Helicase_C"/>
    <property type="match status" value="1"/>
</dbReference>
<dbReference type="PANTHER" id="PTHR47957">
    <property type="entry name" value="ATP-DEPENDENT HELICASE HRQ1"/>
    <property type="match status" value="1"/>
</dbReference>
<dbReference type="Pfam" id="PF00270">
    <property type="entry name" value="DEAD"/>
    <property type="match status" value="1"/>
</dbReference>
<dbReference type="GO" id="GO:0006289">
    <property type="term" value="P:nucleotide-excision repair"/>
    <property type="evidence" value="ECO:0007669"/>
    <property type="project" value="TreeGrafter"/>
</dbReference>
<dbReference type="Pfam" id="PF22982">
    <property type="entry name" value="WHD_HRQ1"/>
    <property type="match status" value="1"/>
</dbReference>
<dbReference type="InterPro" id="IPR001650">
    <property type="entry name" value="Helicase_C-like"/>
</dbReference>
<name>K6WZC4_9MICO</name>
<organism evidence="5 6">
    <name type="scientific">Kineosphaera limosa NBRC 100340</name>
    <dbReference type="NCBI Taxonomy" id="1184609"/>
    <lineage>
        <taxon>Bacteria</taxon>
        <taxon>Bacillati</taxon>
        <taxon>Actinomycetota</taxon>
        <taxon>Actinomycetes</taxon>
        <taxon>Micrococcales</taxon>
        <taxon>Dermatophilaceae</taxon>
        <taxon>Kineosphaera</taxon>
    </lineage>
</organism>
<dbReference type="Gene3D" id="3.40.50.300">
    <property type="entry name" value="P-loop containing nucleotide triphosphate hydrolases"/>
    <property type="match status" value="2"/>
</dbReference>
<dbReference type="STRING" id="1184609.KILIM_069_00300"/>
<dbReference type="GO" id="GO:0005524">
    <property type="term" value="F:ATP binding"/>
    <property type="evidence" value="ECO:0007669"/>
    <property type="project" value="UniProtKB-KW"/>
</dbReference>
<comment type="caution">
    <text evidence="5">The sequence shown here is derived from an EMBL/GenBank/DDBJ whole genome shotgun (WGS) entry which is preliminary data.</text>
</comment>
<dbReference type="GO" id="GO:0003676">
    <property type="term" value="F:nucleic acid binding"/>
    <property type="evidence" value="ECO:0007669"/>
    <property type="project" value="InterPro"/>
</dbReference>
<proteinExistence type="predicted"/>
<keyword evidence="5" id="KW-0347">Helicase</keyword>
<dbReference type="Pfam" id="PF09369">
    <property type="entry name" value="MZB"/>
    <property type="match status" value="1"/>
</dbReference>
<evidence type="ECO:0000256" key="2">
    <source>
        <dbReference type="ARBA" id="ARBA00022840"/>
    </source>
</evidence>
<dbReference type="PROSITE" id="PS51194">
    <property type="entry name" value="HELICASE_CTER"/>
    <property type="match status" value="1"/>
</dbReference>
<reference evidence="5 6" key="1">
    <citation type="submission" date="2012-08" db="EMBL/GenBank/DDBJ databases">
        <title>Whole genome shotgun sequence of Kineosphaera limosa NBRC 100340.</title>
        <authorList>
            <person name="Yoshida I."/>
            <person name="Isaki S."/>
            <person name="Hosoyama A."/>
            <person name="Tsuchikane K."/>
            <person name="Katsumata H."/>
            <person name="Ando Y."/>
            <person name="Ohji S."/>
            <person name="Hamada M."/>
            <person name="Tamura T."/>
            <person name="Yamazoe A."/>
            <person name="Yamazaki S."/>
            <person name="Fujita N."/>
        </authorList>
    </citation>
    <scope>NUCLEOTIDE SEQUENCE [LARGE SCALE GENOMIC DNA]</scope>
    <source>
        <strain evidence="5 6">NBRC 100340</strain>
    </source>
</reference>